<evidence type="ECO:0000313" key="14">
    <source>
        <dbReference type="Proteomes" id="UP000504634"/>
    </source>
</evidence>
<dbReference type="InterPro" id="IPR001873">
    <property type="entry name" value="ENaC"/>
</dbReference>
<sequence length="527" mass="60587">MPLPKRRIFDLQEVQAQQLAKSFGSNTKDKRSPSQVTLTPWVAFKRWFSENLSNYCQTTSLHGFSYITRPDISHGERLFWLGIVILAIITSIVLVLISWYWNRETPTVTVIESSHFPTWNIPFPAITVCNFNKISKTKALNFLDRMQLPSNVTKMDLRDLFNLTLYPPTLVVSNESLQIYDRILKLNNVTLADLAQQISPDCIEMISRCIWKGMNTRCESLFQRVVTMEGTCCSFNYFASVTNNFPEKIAYQVPKRPYRVTGCGYPTGLSILLNPMISDYYGTFFSGYGFRLLIHDAYNFPDENSETKVVTATRESFVRISPESTYATEDIRRMDLQLRNCLFGRERSLNGLQRYSFVNCMFECRVLMILKRCGCLPAYMHNNGSQPTCGILQVNCVIQSKRVFSMALANINITLSIVRQTDDFPCDCLPDCQSNHYVSESTMGKLNITYSLTRMTASNRTDNILLHVFYSDLMSTRYRMEIFQNWLSALASFGGLLGLIMGFSIVTAFEFIYFLTFRPIFNFVNQD</sequence>
<dbReference type="GO" id="GO:0015280">
    <property type="term" value="F:ligand-gated sodium channel activity"/>
    <property type="evidence" value="ECO:0007669"/>
    <property type="project" value="TreeGrafter"/>
</dbReference>
<evidence type="ECO:0000256" key="11">
    <source>
        <dbReference type="ARBA" id="ARBA00023303"/>
    </source>
</evidence>
<comment type="similarity">
    <text evidence="2 12">Belongs to the amiloride-sensitive sodium channel (TC 1.A.6) family.</text>
</comment>
<keyword evidence="9 13" id="KW-0472">Membrane</keyword>
<accession>A0A6J2TP68</accession>
<evidence type="ECO:0000256" key="7">
    <source>
        <dbReference type="ARBA" id="ARBA00023053"/>
    </source>
</evidence>
<evidence type="ECO:0000256" key="10">
    <source>
        <dbReference type="ARBA" id="ARBA00023201"/>
    </source>
</evidence>
<proteinExistence type="inferred from homology"/>
<evidence type="ECO:0000256" key="3">
    <source>
        <dbReference type="ARBA" id="ARBA00022448"/>
    </source>
</evidence>
<evidence type="ECO:0000256" key="8">
    <source>
        <dbReference type="ARBA" id="ARBA00023065"/>
    </source>
</evidence>
<dbReference type="AlphaFoldDB" id="A0A6J2TP68"/>
<comment type="subcellular location">
    <subcellularLocation>
        <location evidence="1">Membrane</location>
        <topology evidence="1">Multi-pass membrane protein</topology>
    </subcellularLocation>
</comment>
<keyword evidence="6 13" id="KW-1133">Transmembrane helix</keyword>
<keyword evidence="4 12" id="KW-0894">Sodium channel</keyword>
<keyword evidence="3 12" id="KW-0813">Transport</keyword>
<keyword evidence="10 12" id="KW-0739">Sodium transport</keyword>
<keyword evidence="8 12" id="KW-0406">Ion transport</keyword>
<evidence type="ECO:0000313" key="15">
    <source>
        <dbReference type="RefSeq" id="XP_030377305.1"/>
    </source>
</evidence>
<feature type="transmembrane region" description="Helical" evidence="13">
    <location>
        <begin position="78"/>
        <end position="101"/>
    </location>
</feature>
<dbReference type="GO" id="GO:0005886">
    <property type="term" value="C:plasma membrane"/>
    <property type="evidence" value="ECO:0007669"/>
    <property type="project" value="TreeGrafter"/>
</dbReference>
<evidence type="ECO:0000256" key="2">
    <source>
        <dbReference type="ARBA" id="ARBA00007193"/>
    </source>
</evidence>
<keyword evidence="7" id="KW-0915">Sodium</keyword>
<evidence type="ECO:0000256" key="6">
    <source>
        <dbReference type="ARBA" id="ARBA00022989"/>
    </source>
</evidence>
<dbReference type="RefSeq" id="XP_030377305.1">
    <property type="nucleotide sequence ID" value="XM_030521445.1"/>
</dbReference>
<dbReference type="Gene3D" id="1.10.287.770">
    <property type="entry name" value="YojJ-like"/>
    <property type="match status" value="1"/>
</dbReference>
<keyword evidence="5 12" id="KW-0812">Transmembrane</keyword>
<dbReference type="Proteomes" id="UP000504634">
    <property type="component" value="Unplaced"/>
</dbReference>
<protein>
    <submittedName>
        <fullName evidence="15">Pickpocket protein 11</fullName>
    </submittedName>
</protein>
<dbReference type="PRINTS" id="PR01078">
    <property type="entry name" value="AMINACHANNEL"/>
</dbReference>
<dbReference type="PANTHER" id="PTHR11690">
    <property type="entry name" value="AMILORIDE-SENSITIVE SODIUM CHANNEL-RELATED"/>
    <property type="match status" value="1"/>
</dbReference>
<dbReference type="OrthoDB" id="6502088at2759"/>
<reference evidence="15" key="1">
    <citation type="submission" date="2025-08" db="UniProtKB">
        <authorList>
            <consortium name="RefSeq"/>
        </authorList>
    </citation>
    <scope>IDENTIFICATION</scope>
    <source>
        <strain evidence="15">11010-0011.00</strain>
        <tissue evidence="15">Whole body</tissue>
    </source>
</reference>
<dbReference type="Gene3D" id="2.60.470.10">
    <property type="entry name" value="Acid-sensing ion channels like domains"/>
    <property type="match status" value="1"/>
</dbReference>
<gene>
    <name evidence="15" type="primary">LOC115626170</name>
</gene>
<evidence type="ECO:0000256" key="9">
    <source>
        <dbReference type="ARBA" id="ARBA00023136"/>
    </source>
</evidence>
<keyword evidence="14" id="KW-1185">Reference proteome</keyword>
<keyword evidence="11 12" id="KW-0407">Ion channel</keyword>
<feature type="transmembrane region" description="Helical" evidence="13">
    <location>
        <begin position="486"/>
        <end position="515"/>
    </location>
</feature>
<dbReference type="GeneID" id="115626170"/>
<evidence type="ECO:0000256" key="1">
    <source>
        <dbReference type="ARBA" id="ARBA00004141"/>
    </source>
</evidence>
<evidence type="ECO:0000256" key="12">
    <source>
        <dbReference type="RuleBase" id="RU000679"/>
    </source>
</evidence>
<evidence type="ECO:0000256" key="4">
    <source>
        <dbReference type="ARBA" id="ARBA00022461"/>
    </source>
</evidence>
<organism evidence="14 15">
    <name type="scientific">Drosophila lebanonensis</name>
    <name type="common">Fruit fly</name>
    <name type="synonym">Scaptodrosophila lebanonensis</name>
    <dbReference type="NCBI Taxonomy" id="7225"/>
    <lineage>
        <taxon>Eukaryota</taxon>
        <taxon>Metazoa</taxon>
        <taxon>Ecdysozoa</taxon>
        <taxon>Arthropoda</taxon>
        <taxon>Hexapoda</taxon>
        <taxon>Insecta</taxon>
        <taxon>Pterygota</taxon>
        <taxon>Neoptera</taxon>
        <taxon>Endopterygota</taxon>
        <taxon>Diptera</taxon>
        <taxon>Brachycera</taxon>
        <taxon>Muscomorpha</taxon>
        <taxon>Ephydroidea</taxon>
        <taxon>Drosophilidae</taxon>
        <taxon>Scaptodrosophila</taxon>
    </lineage>
</organism>
<dbReference type="PANTHER" id="PTHR11690:SF237">
    <property type="entry name" value="PICKPOCKET 16-RELATED"/>
    <property type="match status" value="1"/>
</dbReference>
<evidence type="ECO:0000256" key="13">
    <source>
        <dbReference type="SAM" id="Phobius"/>
    </source>
</evidence>
<evidence type="ECO:0000256" key="5">
    <source>
        <dbReference type="ARBA" id="ARBA00022692"/>
    </source>
</evidence>
<dbReference type="Pfam" id="PF00858">
    <property type="entry name" value="ASC"/>
    <property type="match status" value="1"/>
</dbReference>
<name>A0A6J2TP68_DROLE</name>